<dbReference type="EMBL" id="CABPSJ010000002">
    <property type="protein sequence ID" value="VVE00391.1"/>
    <property type="molecule type" value="Genomic_DNA"/>
</dbReference>
<dbReference type="Pfam" id="PF16220">
    <property type="entry name" value="DUF4880"/>
    <property type="match status" value="1"/>
</dbReference>
<evidence type="ECO:0000313" key="4">
    <source>
        <dbReference type="Proteomes" id="UP000337189"/>
    </source>
</evidence>
<feature type="domain" description="FecR N-terminal" evidence="2">
    <location>
        <begin position="17"/>
        <end position="58"/>
    </location>
</feature>
<dbReference type="AlphaFoldDB" id="A0A5E4UK25"/>
<name>A0A5E4UK25_9BURK</name>
<evidence type="ECO:0000259" key="2">
    <source>
        <dbReference type="Pfam" id="PF16220"/>
    </source>
</evidence>
<dbReference type="Proteomes" id="UP000337189">
    <property type="component" value="Unassembled WGS sequence"/>
</dbReference>
<dbReference type="Gene3D" id="2.60.120.1440">
    <property type="match status" value="1"/>
</dbReference>
<organism evidence="3 4">
    <name type="scientific">Pandoraea communis</name>
    <dbReference type="NCBI Taxonomy" id="2508297"/>
    <lineage>
        <taxon>Bacteria</taxon>
        <taxon>Pseudomonadati</taxon>
        <taxon>Pseudomonadota</taxon>
        <taxon>Betaproteobacteria</taxon>
        <taxon>Burkholderiales</taxon>
        <taxon>Burkholderiaceae</taxon>
        <taxon>Pandoraea</taxon>
    </lineage>
</organism>
<dbReference type="InterPro" id="IPR012373">
    <property type="entry name" value="Ferrdict_sens_TM"/>
</dbReference>
<feature type="domain" description="FecR protein" evidence="1">
    <location>
        <begin position="127"/>
        <end position="218"/>
    </location>
</feature>
<gene>
    <name evidence="3" type="ORF">PCO31110_02115</name>
</gene>
<dbReference type="InterPro" id="IPR006860">
    <property type="entry name" value="FecR"/>
</dbReference>
<dbReference type="RefSeq" id="WP_150690379.1">
    <property type="nucleotide sequence ID" value="NZ_CABPSJ010000002.1"/>
</dbReference>
<dbReference type="InterPro" id="IPR032623">
    <property type="entry name" value="FecR_N"/>
</dbReference>
<dbReference type="PANTHER" id="PTHR30273">
    <property type="entry name" value="PERIPLASMIC SIGNAL SENSOR AND SIGMA FACTOR ACTIVATOR FECR-RELATED"/>
    <property type="match status" value="1"/>
</dbReference>
<reference evidence="3 4" key="1">
    <citation type="submission" date="2019-08" db="EMBL/GenBank/DDBJ databases">
        <authorList>
            <person name="Peeters C."/>
        </authorList>
    </citation>
    <scope>NUCLEOTIDE SEQUENCE [LARGE SCALE GENOMIC DNA]</scope>
    <source>
        <strain evidence="3 4">LMG 31110</strain>
    </source>
</reference>
<evidence type="ECO:0000313" key="3">
    <source>
        <dbReference type="EMBL" id="VVE00391.1"/>
    </source>
</evidence>
<protein>
    <submittedName>
        <fullName evidence="3">Fe2+-dicitrate sensor, membrane protein</fullName>
    </submittedName>
</protein>
<sequence>MSSADDNRGPSSGDLERQAWAWLRRLSSGDVTSWDADAFKRWLHTSPAHHAAFSEARQAWALIKPAAREVLVSNPEAARQHVRALNGPNLGRRAFLGAAASAAVVAGVAVLHPPAGLWPAPAAWGADFRTATGEQRTISVASRVNVMLNTETSIRRETAGAKMVGIRLLTGEAAVDVAAGGAAFAVIAGAGRSEANAGRFEVRRLASGVCVTCIDGAVSVDHPAGRHVLRAGDQTVYDDATVGRVRRVAVADVSAWRNGMLVFRETPLSQVLDEINRYRRGRVVLMNASLRSQPVSGSFDITLLDMAVAQLERTFGLNARALPGGLVVLS</sequence>
<dbReference type="OrthoDB" id="1100567at2"/>
<dbReference type="Gene3D" id="3.55.50.30">
    <property type="match status" value="1"/>
</dbReference>
<evidence type="ECO:0000259" key="1">
    <source>
        <dbReference type="Pfam" id="PF04773"/>
    </source>
</evidence>
<dbReference type="GO" id="GO:0016989">
    <property type="term" value="F:sigma factor antagonist activity"/>
    <property type="evidence" value="ECO:0007669"/>
    <property type="project" value="TreeGrafter"/>
</dbReference>
<dbReference type="PIRSF" id="PIRSF018266">
    <property type="entry name" value="FecR"/>
    <property type="match status" value="1"/>
</dbReference>
<dbReference type="PANTHER" id="PTHR30273:SF2">
    <property type="entry name" value="PROTEIN FECR"/>
    <property type="match status" value="1"/>
</dbReference>
<dbReference type="Pfam" id="PF04773">
    <property type="entry name" value="FecR"/>
    <property type="match status" value="1"/>
</dbReference>
<accession>A0A5E4UK25</accession>
<proteinExistence type="predicted"/>